<accession>A0AAD8BP00</accession>
<feature type="compositionally biased region" description="Low complexity" evidence="1">
    <location>
        <begin position="8"/>
        <end position="21"/>
    </location>
</feature>
<reference evidence="2" key="1">
    <citation type="journal article" date="2023" name="PLoS Negl. Trop. Dis.">
        <title>A genome sequence for Biomphalaria pfeifferi, the major vector snail for the human-infecting parasite Schistosoma mansoni.</title>
        <authorList>
            <person name="Bu L."/>
            <person name="Lu L."/>
            <person name="Laidemitt M.R."/>
            <person name="Zhang S.M."/>
            <person name="Mutuku M."/>
            <person name="Mkoji G."/>
            <person name="Steinauer M."/>
            <person name="Loker E.S."/>
        </authorList>
    </citation>
    <scope>NUCLEOTIDE SEQUENCE</scope>
    <source>
        <strain evidence="2">KasaAsao</strain>
    </source>
</reference>
<dbReference type="Proteomes" id="UP001233172">
    <property type="component" value="Unassembled WGS sequence"/>
</dbReference>
<dbReference type="EMBL" id="JASAOG010000054">
    <property type="protein sequence ID" value="KAK0057578.1"/>
    <property type="molecule type" value="Genomic_DNA"/>
</dbReference>
<evidence type="ECO:0000313" key="3">
    <source>
        <dbReference type="Proteomes" id="UP001233172"/>
    </source>
</evidence>
<name>A0AAD8BP00_BIOPF</name>
<evidence type="ECO:0000313" key="2">
    <source>
        <dbReference type="EMBL" id="KAK0057578.1"/>
    </source>
</evidence>
<dbReference type="AlphaFoldDB" id="A0AAD8BP00"/>
<protein>
    <submittedName>
        <fullName evidence="2">Uncharacterized protein</fullName>
    </submittedName>
</protein>
<gene>
    <name evidence="2" type="ORF">Bpfe_013096</name>
</gene>
<feature type="region of interest" description="Disordered" evidence="1">
    <location>
        <begin position="1"/>
        <end position="21"/>
    </location>
</feature>
<keyword evidence="3" id="KW-1185">Reference proteome</keyword>
<comment type="caution">
    <text evidence="2">The sequence shown here is derived from an EMBL/GenBank/DDBJ whole genome shotgun (WGS) entry which is preliminary data.</text>
</comment>
<evidence type="ECO:0000256" key="1">
    <source>
        <dbReference type="SAM" id="MobiDB-lite"/>
    </source>
</evidence>
<proteinExistence type="predicted"/>
<organism evidence="2 3">
    <name type="scientific">Biomphalaria pfeifferi</name>
    <name type="common">Bloodfluke planorb</name>
    <name type="synonym">Freshwater snail</name>
    <dbReference type="NCBI Taxonomy" id="112525"/>
    <lineage>
        <taxon>Eukaryota</taxon>
        <taxon>Metazoa</taxon>
        <taxon>Spiralia</taxon>
        <taxon>Lophotrochozoa</taxon>
        <taxon>Mollusca</taxon>
        <taxon>Gastropoda</taxon>
        <taxon>Heterobranchia</taxon>
        <taxon>Euthyneura</taxon>
        <taxon>Panpulmonata</taxon>
        <taxon>Hygrophila</taxon>
        <taxon>Lymnaeoidea</taxon>
        <taxon>Planorbidae</taxon>
        <taxon>Biomphalaria</taxon>
    </lineage>
</organism>
<sequence length="163" mass="17879">MAHRQNYSGGSPKKGSSKSSPNPNPILYHLCPYPLSPLPISSITSAHILYHLCPYPLSPLPISSITSAHILYHLCPYPLSSLPISSITSAHILYHLCPYPLSSLPISSITSAHIHYHLCPILSASPNTSKGHNNEIYFIKLVKTSVDVYLQMGMIVLSLYPSF</sequence>
<reference evidence="2" key="2">
    <citation type="submission" date="2023-04" db="EMBL/GenBank/DDBJ databases">
        <authorList>
            <person name="Bu L."/>
            <person name="Lu L."/>
            <person name="Laidemitt M.R."/>
            <person name="Zhang S.M."/>
            <person name="Mutuku M."/>
            <person name="Mkoji G."/>
            <person name="Steinauer M."/>
            <person name="Loker E.S."/>
        </authorList>
    </citation>
    <scope>NUCLEOTIDE SEQUENCE</scope>
    <source>
        <strain evidence="2">KasaAsao</strain>
        <tissue evidence="2">Whole Snail</tissue>
    </source>
</reference>